<dbReference type="GO" id="GO:0003677">
    <property type="term" value="F:DNA binding"/>
    <property type="evidence" value="ECO:0007669"/>
    <property type="project" value="InterPro"/>
</dbReference>
<evidence type="ECO:0000313" key="3">
    <source>
        <dbReference type="EMBL" id="HAG0017077.1"/>
    </source>
</evidence>
<accession>A0A756LGQ4</accession>
<dbReference type="AlphaFoldDB" id="A0A756LGQ4"/>
<feature type="compositionally biased region" description="Polar residues" evidence="1">
    <location>
        <begin position="89"/>
        <end position="102"/>
    </location>
</feature>
<dbReference type="InterPro" id="IPR001387">
    <property type="entry name" value="Cro/C1-type_HTH"/>
</dbReference>
<sequence length="102" mass="11551">MNFHEKIKLVRVAEGLSQRQFCQIIDLPLSTLRKYEINSSIPSIQNLMKITKNPRFKKYALWLTTDETAPEVGQIAPSLSPDGCENSEADQVSTETTQKSPR</sequence>
<feature type="domain" description="HTH cro/C1-type" evidence="2">
    <location>
        <begin position="7"/>
        <end position="50"/>
    </location>
</feature>
<dbReference type="SUPFAM" id="SSF47413">
    <property type="entry name" value="lambda repressor-like DNA-binding domains"/>
    <property type="match status" value="1"/>
</dbReference>
<dbReference type="PROSITE" id="PS50943">
    <property type="entry name" value="HTH_CROC1"/>
    <property type="match status" value="1"/>
</dbReference>
<proteinExistence type="predicted"/>
<dbReference type="EMBL" id="DAAWYJ010000024">
    <property type="protein sequence ID" value="HAG0017077.1"/>
    <property type="molecule type" value="Genomic_DNA"/>
</dbReference>
<evidence type="ECO:0000259" key="2">
    <source>
        <dbReference type="PROSITE" id="PS50943"/>
    </source>
</evidence>
<dbReference type="InterPro" id="IPR010982">
    <property type="entry name" value="Lambda_DNA-bd_dom_sf"/>
</dbReference>
<dbReference type="SMART" id="SM00530">
    <property type="entry name" value="HTH_XRE"/>
    <property type="match status" value="1"/>
</dbReference>
<evidence type="ECO:0000256" key="1">
    <source>
        <dbReference type="SAM" id="MobiDB-lite"/>
    </source>
</evidence>
<protein>
    <submittedName>
        <fullName evidence="3">Helix-turn-helix transcriptional regulator</fullName>
    </submittedName>
</protein>
<dbReference type="Pfam" id="PF01381">
    <property type="entry name" value="HTH_3"/>
    <property type="match status" value="1"/>
</dbReference>
<name>A0A756LGQ4_SALER</name>
<comment type="caution">
    <text evidence="3">The sequence shown here is derived from an EMBL/GenBank/DDBJ whole genome shotgun (WGS) entry which is preliminary data.</text>
</comment>
<organism evidence="3">
    <name type="scientific">Salmonella enterica</name>
    <name type="common">Salmonella choleraesuis</name>
    <dbReference type="NCBI Taxonomy" id="28901"/>
    <lineage>
        <taxon>Bacteria</taxon>
        <taxon>Pseudomonadati</taxon>
        <taxon>Pseudomonadota</taxon>
        <taxon>Gammaproteobacteria</taxon>
        <taxon>Enterobacterales</taxon>
        <taxon>Enterobacteriaceae</taxon>
        <taxon>Salmonella</taxon>
    </lineage>
</organism>
<feature type="region of interest" description="Disordered" evidence="1">
    <location>
        <begin position="73"/>
        <end position="102"/>
    </location>
</feature>
<dbReference type="Gene3D" id="1.10.260.40">
    <property type="entry name" value="lambda repressor-like DNA-binding domains"/>
    <property type="match status" value="1"/>
</dbReference>
<gene>
    <name evidence="3" type="ORF">G8O67_004432</name>
</gene>
<dbReference type="CDD" id="cd00093">
    <property type="entry name" value="HTH_XRE"/>
    <property type="match status" value="1"/>
</dbReference>
<reference evidence="3" key="1">
    <citation type="journal article" date="2018" name="Genome Biol.">
        <title>SKESA: strategic k-mer extension for scrupulous assemblies.</title>
        <authorList>
            <person name="Souvorov A."/>
            <person name="Agarwala R."/>
            <person name="Lipman D.J."/>
        </authorList>
    </citation>
    <scope>NUCLEOTIDE SEQUENCE</scope>
    <source>
        <strain evidence="3">MA.CK_00/00002125</strain>
    </source>
</reference>
<reference evidence="3" key="2">
    <citation type="submission" date="2020-02" db="EMBL/GenBank/DDBJ databases">
        <authorList>
            <consortium name="NCBI Pathogen Detection Project"/>
        </authorList>
    </citation>
    <scope>NUCLEOTIDE SEQUENCE</scope>
    <source>
        <strain evidence="3">MA.CK_00/00002125</strain>
    </source>
</reference>